<sequence>MSLKYNTCKNCESDFKSGFDFCPHCGMKDKEDLTLGILFYNTLNNYLLWDSKFFKSFIPLMTKPGFLPNQFIGGKRLSFLHPAQLYLFITFVFFFLFSFQMNKVEQDLNEGFKAESNNVLNQIQTKDVDSVKREEMRTALIKNKTLTRMSDKAIDSIVSQKDIKSNNSVSFGYNTQEIDALLAANASNDTIYKAMGMADNPGWFDKMLYPQMLKFHKDRKAGSIWISMINATPIALFILLPIFALFLKLFYWKKGRYAYHLVFSFYFFAFIFMVFSILLITNLIIDVPSWVNLLITLSVFIYFVIAVKHFYNQRWRYSILKSGVISFVFLAILVPIAFVVLAFVSFLFY</sequence>
<gene>
    <name evidence="2" type="ORF">SAMN05443431_10317</name>
</gene>
<name>A0A1I3M6H5_9FLAO</name>
<dbReference type="Proteomes" id="UP000199559">
    <property type="component" value="Unassembled WGS sequence"/>
</dbReference>
<feature type="transmembrane region" description="Helical" evidence="1">
    <location>
        <begin position="224"/>
        <end position="247"/>
    </location>
</feature>
<evidence type="ECO:0000256" key="1">
    <source>
        <dbReference type="SAM" id="Phobius"/>
    </source>
</evidence>
<evidence type="ECO:0000313" key="2">
    <source>
        <dbReference type="EMBL" id="SFI92335.1"/>
    </source>
</evidence>
<feature type="transmembrane region" description="Helical" evidence="1">
    <location>
        <begin position="259"/>
        <end position="284"/>
    </location>
</feature>
<dbReference type="STRING" id="1144750.SAMN05443431_10317"/>
<dbReference type="AlphaFoldDB" id="A0A1I3M6H5"/>
<organism evidence="2 3">
    <name type="scientific">Olleya namhaensis</name>
    <dbReference type="NCBI Taxonomy" id="1144750"/>
    <lineage>
        <taxon>Bacteria</taxon>
        <taxon>Pseudomonadati</taxon>
        <taxon>Bacteroidota</taxon>
        <taxon>Flavobacteriia</taxon>
        <taxon>Flavobacteriales</taxon>
        <taxon>Flavobacteriaceae</taxon>
    </lineage>
</organism>
<evidence type="ECO:0008006" key="4">
    <source>
        <dbReference type="Google" id="ProtNLM"/>
    </source>
</evidence>
<keyword evidence="1" id="KW-0812">Transmembrane</keyword>
<accession>A0A1I3M6H5</accession>
<feature type="transmembrane region" description="Helical" evidence="1">
    <location>
        <begin position="323"/>
        <end position="348"/>
    </location>
</feature>
<dbReference type="RefSeq" id="WP_090838384.1">
    <property type="nucleotide sequence ID" value="NZ_CANKYB010000002.1"/>
</dbReference>
<keyword evidence="1" id="KW-1133">Transmembrane helix</keyword>
<reference evidence="3" key="1">
    <citation type="submission" date="2016-10" db="EMBL/GenBank/DDBJ databases">
        <authorList>
            <person name="Varghese N."/>
            <person name="Submissions S."/>
        </authorList>
    </citation>
    <scope>NUCLEOTIDE SEQUENCE [LARGE SCALE GENOMIC DNA]</scope>
    <source>
        <strain evidence="3">DSM 28881</strain>
    </source>
</reference>
<dbReference type="EMBL" id="FORM01000003">
    <property type="protein sequence ID" value="SFI92335.1"/>
    <property type="molecule type" value="Genomic_DNA"/>
</dbReference>
<dbReference type="InterPro" id="IPR022134">
    <property type="entry name" value="DUF3667"/>
</dbReference>
<feature type="transmembrane region" description="Helical" evidence="1">
    <location>
        <begin position="290"/>
        <end position="311"/>
    </location>
</feature>
<protein>
    <recommendedName>
        <fullName evidence="4">DUF3667 domain-containing protein</fullName>
    </recommendedName>
</protein>
<dbReference type="Pfam" id="PF12412">
    <property type="entry name" value="DUF3667"/>
    <property type="match status" value="1"/>
</dbReference>
<evidence type="ECO:0000313" key="3">
    <source>
        <dbReference type="Proteomes" id="UP000199559"/>
    </source>
</evidence>
<keyword evidence="1" id="KW-0472">Membrane</keyword>
<keyword evidence="3" id="KW-1185">Reference proteome</keyword>
<feature type="transmembrane region" description="Helical" evidence="1">
    <location>
        <begin position="85"/>
        <end position="101"/>
    </location>
</feature>
<proteinExistence type="predicted"/>